<sequence>MATECIQSILAALACLLLGVFSSLTTVVDGTFTLAAGLLNEDWRNLGNILGDLAKKGLQERESEKLQRNKFKAVCPVLSYSHLSLTERKAVEYKACTLRDCVKILMAGTFREENPSIRQPYKRCMEYYHISLATTLLGVETLLFYIRADCSMEEMEKLAEIVQITMDITRSFPDSLQALMQALDRITDEEDREERADRWCVGVKNWPPIPELHELQRRRLAKAA</sequence>
<reference evidence="3" key="1">
    <citation type="journal article" date="2017" name="Nat. Ecol. Evol.">
        <title>Genome expansion and lineage-specific genetic innovations in the forest pathogenic fungi Armillaria.</title>
        <authorList>
            <person name="Sipos G."/>
            <person name="Prasanna A.N."/>
            <person name="Walter M.C."/>
            <person name="O'Connor E."/>
            <person name="Balint B."/>
            <person name="Krizsan K."/>
            <person name="Kiss B."/>
            <person name="Hess J."/>
            <person name="Varga T."/>
            <person name="Slot J."/>
            <person name="Riley R."/>
            <person name="Boka B."/>
            <person name="Rigling D."/>
            <person name="Barry K."/>
            <person name="Lee J."/>
            <person name="Mihaltcheva S."/>
            <person name="LaButti K."/>
            <person name="Lipzen A."/>
            <person name="Waldron R."/>
            <person name="Moloney N.M."/>
            <person name="Sperisen C."/>
            <person name="Kredics L."/>
            <person name="Vagvoelgyi C."/>
            <person name="Patrignani A."/>
            <person name="Fitzpatrick D."/>
            <person name="Nagy I."/>
            <person name="Doyle S."/>
            <person name="Anderson J.B."/>
            <person name="Grigoriev I.V."/>
            <person name="Gueldener U."/>
            <person name="Muensterkoetter M."/>
            <person name="Nagy L.G."/>
        </authorList>
    </citation>
    <scope>NUCLEOTIDE SEQUENCE [LARGE SCALE GENOMIC DNA]</scope>
    <source>
        <strain evidence="3">C18/9</strain>
    </source>
</reference>
<feature type="signal peptide" evidence="1">
    <location>
        <begin position="1"/>
        <end position="30"/>
    </location>
</feature>
<evidence type="ECO:0000313" key="2">
    <source>
        <dbReference type="EMBL" id="SJL09396.1"/>
    </source>
</evidence>
<accession>A0A284RKV9</accession>
<keyword evidence="1" id="KW-0732">Signal</keyword>
<evidence type="ECO:0000313" key="3">
    <source>
        <dbReference type="Proteomes" id="UP000219338"/>
    </source>
</evidence>
<proteinExistence type="predicted"/>
<dbReference type="Proteomes" id="UP000219338">
    <property type="component" value="Unassembled WGS sequence"/>
</dbReference>
<keyword evidence="3" id="KW-1185">Reference proteome</keyword>
<dbReference type="OrthoDB" id="2972974at2759"/>
<gene>
    <name evidence="2" type="ORF">ARMOST_12774</name>
</gene>
<dbReference type="AlphaFoldDB" id="A0A284RKV9"/>
<organism evidence="2 3">
    <name type="scientific">Armillaria ostoyae</name>
    <name type="common">Armillaria root rot fungus</name>
    <dbReference type="NCBI Taxonomy" id="47428"/>
    <lineage>
        <taxon>Eukaryota</taxon>
        <taxon>Fungi</taxon>
        <taxon>Dikarya</taxon>
        <taxon>Basidiomycota</taxon>
        <taxon>Agaricomycotina</taxon>
        <taxon>Agaricomycetes</taxon>
        <taxon>Agaricomycetidae</taxon>
        <taxon>Agaricales</taxon>
        <taxon>Marasmiineae</taxon>
        <taxon>Physalacriaceae</taxon>
        <taxon>Armillaria</taxon>
    </lineage>
</organism>
<feature type="chain" id="PRO_5012063379" evidence="1">
    <location>
        <begin position="31"/>
        <end position="224"/>
    </location>
</feature>
<name>A0A284RKV9_ARMOS</name>
<evidence type="ECO:0000256" key="1">
    <source>
        <dbReference type="SAM" id="SignalP"/>
    </source>
</evidence>
<dbReference type="EMBL" id="FUEG01000010">
    <property type="protein sequence ID" value="SJL09396.1"/>
    <property type="molecule type" value="Genomic_DNA"/>
</dbReference>
<protein>
    <submittedName>
        <fullName evidence="2">Uncharacterized protein</fullName>
    </submittedName>
</protein>